<name>A0AAD7UE67_9STRA</name>
<proteinExistence type="predicted"/>
<dbReference type="SUPFAM" id="SSF142921">
    <property type="entry name" value="WGR domain-like"/>
    <property type="match status" value="1"/>
</dbReference>
<gene>
    <name evidence="2" type="ORF">CTAYLR_004456</name>
</gene>
<sequence>MPPPYYVDYLDEEPPKPVLKCDIPEKILEAIKAGPPLGLYLEEIMDIVESDKPDDTKLIYKIRDEVEKMLKKNILDENRGRLRLYREDATRTRAGGPSRPDPKTFKPELAALYDVHDDRSCMLIEADLEGDNTRSKYFVMQLLKRKNAKELYMLYWRGGHLGNRGEIKAEYHHTTTDAEIAWKKLFREKTECSWDKYNRQYYPRPGGFDIVREEVADVDVTDPVVALGTLYKRHVYAAQVVAEDLRDRIDQNSDVSALAQRFARLVRPDILPTPTTKDQLEKARTTLGIWVRMGFDLPLEDRVDVDPMAPELFERMPVPHSIESAIACVGTVPQSIIEARELAKGNELLGALLLVVLNDELRDRLNEALREKQANVIKASYRHFLRLLTHAFDTLPKCETGVVYWALSYDLFEDYIAGAIMNHRGITSCTTNEALARHFADHAGGAHAPATFAKINTARAVPVPSGPDIAECLLPPNSKFRVITSVRTSLKLVELELEEFFGDIIPISQFLRNF</sequence>
<comment type="caution">
    <text evidence="2">The sequence shown here is derived from an EMBL/GenBank/DDBJ whole genome shotgun (WGS) entry which is preliminary data.</text>
</comment>
<accession>A0AAD7UE67</accession>
<dbReference type="InterPro" id="IPR036930">
    <property type="entry name" value="WGR_dom_sf"/>
</dbReference>
<evidence type="ECO:0000313" key="2">
    <source>
        <dbReference type="EMBL" id="KAJ8601939.1"/>
    </source>
</evidence>
<evidence type="ECO:0000313" key="3">
    <source>
        <dbReference type="Proteomes" id="UP001230188"/>
    </source>
</evidence>
<dbReference type="EMBL" id="JAQMWT010000393">
    <property type="protein sequence ID" value="KAJ8601939.1"/>
    <property type="molecule type" value="Genomic_DNA"/>
</dbReference>
<dbReference type="InterPro" id="IPR008893">
    <property type="entry name" value="WGR_domain"/>
</dbReference>
<dbReference type="Proteomes" id="UP001230188">
    <property type="component" value="Unassembled WGS sequence"/>
</dbReference>
<organism evidence="2 3">
    <name type="scientific">Chrysophaeum taylorii</name>
    <dbReference type="NCBI Taxonomy" id="2483200"/>
    <lineage>
        <taxon>Eukaryota</taxon>
        <taxon>Sar</taxon>
        <taxon>Stramenopiles</taxon>
        <taxon>Ochrophyta</taxon>
        <taxon>Pelagophyceae</taxon>
        <taxon>Pelagomonadales</taxon>
        <taxon>Pelagomonadaceae</taxon>
        <taxon>Chrysophaeum</taxon>
    </lineage>
</organism>
<protein>
    <recommendedName>
        <fullName evidence="1">WGR domain-containing protein</fullName>
    </recommendedName>
</protein>
<feature type="domain" description="WGR" evidence="1">
    <location>
        <begin position="112"/>
        <end position="208"/>
    </location>
</feature>
<dbReference type="Pfam" id="PF05406">
    <property type="entry name" value="WGR"/>
    <property type="match status" value="1"/>
</dbReference>
<dbReference type="Gene3D" id="3.90.176.10">
    <property type="entry name" value="Toxin ADP-ribosyltransferase, Chain A, domain 1"/>
    <property type="match status" value="1"/>
</dbReference>
<keyword evidence="3" id="KW-1185">Reference proteome</keyword>
<dbReference type="AlphaFoldDB" id="A0AAD7UE67"/>
<reference evidence="2" key="1">
    <citation type="submission" date="2023-01" db="EMBL/GenBank/DDBJ databases">
        <title>Metagenome sequencing of chrysophaentin producing Chrysophaeum taylorii.</title>
        <authorList>
            <person name="Davison J."/>
            <person name="Bewley C."/>
        </authorList>
    </citation>
    <scope>NUCLEOTIDE SEQUENCE</scope>
    <source>
        <strain evidence="2">NIES-1699</strain>
    </source>
</reference>
<dbReference type="SUPFAM" id="SSF56399">
    <property type="entry name" value="ADP-ribosylation"/>
    <property type="match status" value="1"/>
</dbReference>
<evidence type="ECO:0000259" key="1">
    <source>
        <dbReference type="PROSITE" id="PS51977"/>
    </source>
</evidence>
<dbReference type="PROSITE" id="PS51977">
    <property type="entry name" value="WGR"/>
    <property type="match status" value="1"/>
</dbReference>